<proteinExistence type="predicted"/>
<name>A0A0C5VVZ0_9GAMM</name>
<organism evidence="1 2">
    <name type="scientific">Gynuella sunshinyii YC6258</name>
    <dbReference type="NCBI Taxonomy" id="1445510"/>
    <lineage>
        <taxon>Bacteria</taxon>
        <taxon>Pseudomonadati</taxon>
        <taxon>Pseudomonadota</taxon>
        <taxon>Gammaproteobacteria</taxon>
        <taxon>Oceanospirillales</taxon>
        <taxon>Saccharospirillaceae</taxon>
        <taxon>Gynuella</taxon>
    </lineage>
</organism>
<dbReference type="Proteomes" id="UP000032266">
    <property type="component" value="Chromosome"/>
</dbReference>
<reference evidence="1 2" key="1">
    <citation type="submission" date="2014-01" db="EMBL/GenBank/DDBJ databases">
        <title>Full genme sequencing of cellulolytic bacterium Gynuella sunshinyii YC6258T gen. nov., sp. nov.</title>
        <authorList>
            <person name="Khan H."/>
            <person name="Chung E.J."/>
            <person name="Chung Y.R."/>
        </authorList>
    </citation>
    <scope>NUCLEOTIDE SEQUENCE [LARGE SCALE GENOMIC DNA]</scope>
    <source>
        <strain evidence="1 2">YC6258</strain>
    </source>
</reference>
<dbReference type="KEGG" id="gsn:YC6258_05465"/>
<dbReference type="HOGENOM" id="CLU_1110187_0_0_6"/>
<keyword evidence="2" id="KW-1185">Reference proteome</keyword>
<evidence type="ECO:0000313" key="2">
    <source>
        <dbReference type="Proteomes" id="UP000032266"/>
    </source>
</evidence>
<dbReference type="RefSeq" id="WP_044619219.1">
    <property type="nucleotide sequence ID" value="NZ_CP007142.1"/>
</dbReference>
<dbReference type="EMBL" id="CP007142">
    <property type="protein sequence ID" value="AJQ97493.1"/>
    <property type="molecule type" value="Genomic_DNA"/>
</dbReference>
<dbReference type="AlphaFoldDB" id="A0A0C5VVZ0"/>
<sequence>MNLYQTVEPSLLKLKRRLAKEGILDISHMDYEKYLRTVFWKEIKEWIAERDDHRCVICRTEKSKFCDLEVHHRSYELEVLEGRNSEMLVSLCPRCHKLIEFYDDGRKRLCLHEKDEKYHELVQIYINLESNGLPLKIDKSSRRGSDLFEITYIGSSEFLTFCSLESLMFGFVLDIHHKHRCEVKIPLPFGRDKFYQKSGAKVSNKASGKEIINVKIIDGSPLIKASNHCAYPLYDYLVSYISQREHWYVV</sequence>
<dbReference type="STRING" id="1445510.YC6258_05465"/>
<protein>
    <recommendedName>
        <fullName evidence="3">HNH endonuclease</fullName>
    </recommendedName>
</protein>
<dbReference type="OrthoDB" id="5292295at2"/>
<gene>
    <name evidence="1" type="ORF">YC6258_05465</name>
</gene>
<accession>A0A0C5VVZ0</accession>
<evidence type="ECO:0000313" key="1">
    <source>
        <dbReference type="EMBL" id="AJQ97493.1"/>
    </source>
</evidence>
<evidence type="ECO:0008006" key="3">
    <source>
        <dbReference type="Google" id="ProtNLM"/>
    </source>
</evidence>